<reference evidence="2 3" key="1">
    <citation type="journal article" date="2016" name="Fungal Biol.">
        <title>The genome of Xylona heveae provides a window into fungal endophytism.</title>
        <authorList>
            <person name="Gazis R."/>
            <person name="Kuo A."/>
            <person name="Riley R."/>
            <person name="LaButti K."/>
            <person name="Lipzen A."/>
            <person name="Lin J."/>
            <person name="Amirebrahimi M."/>
            <person name="Hesse C.N."/>
            <person name="Spatafora J.W."/>
            <person name="Henrissat B."/>
            <person name="Hainaut M."/>
            <person name="Grigoriev I.V."/>
            <person name="Hibbett D.S."/>
        </authorList>
    </citation>
    <scope>NUCLEOTIDE SEQUENCE [LARGE SCALE GENOMIC DNA]</scope>
    <source>
        <strain evidence="2 3">TC161</strain>
    </source>
</reference>
<dbReference type="RefSeq" id="XP_018189737.1">
    <property type="nucleotide sequence ID" value="XM_018335879.1"/>
</dbReference>
<feature type="compositionally biased region" description="Basic residues" evidence="1">
    <location>
        <begin position="138"/>
        <end position="147"/>
    </location>
</feature>
<evidence type="ECO:0000313" key="2">
    <source>
        <dbReference type="EMBL" id="KZF24182.1"/>
    </source>
</evidence>
<proteinExistence type="predicted"/>
<feature type="region of interest" description="Disordered" evidence="1">
    <location>
        <begin position="1"/>
        <end position="22"/>
    </location>
</feature>
<keyword evidence="3" id="KW-1185">Reference proteome</keyword>
<dbReference type="STRING" id="1328760.A0A165I0G1"/>
<dbReference type="Proteomes" id="UP000076632">
    <property type="component" value="Unassembled WGS sequence"/>
</dbReference>
<evidence type="ECO:0000256" key="1">
    <source>
        <dbReference type="SAM" id="MobiDB-lite"/>
    </source>
</evidence>
<gene>
    <name evidence="2" type="ORF">L228DRAFT_281285</name>
</gene>
<dbReference type="InParanoid" id="A0A165I0G1"/>
<dbReference type="EMBL" id="KV407456">
    <property type="protein sequence ID" value="KZF24182.1"/>
    <property type="molecule type" value="Genomic_DNA"/>
</dbReference>
<name>A0A165I0G1_XYLHT</name>
<protein>
    <submittedName>
        <fullName evidence="2">Uncharacterized protein</fullName>
    </submittedName>
</protein>
<dbReference type="OMA" id="WAINSAP"/>
<feature type="compositionally biased region" description="Low complexity" evidence="1">
    <location>
        <begin position="150"/>
        <end position="167"/>
    </location>
</feature>
<accession>A0A165I0G1</accession>
<sequence>MTLKRKRSSCSLSSPISTSSASSIGSIDGLFGFRQSSHSPVPGPTPAFAPIPFPQLVVPAPNTIIANPSSRPFPFFAAGGGGAAAATDGLRMNYAMDYSGARDLNSRTRKRFRDNRPHENVVHENTLQKLFAAQQHQPPHHHHHHHTAEHQMPPESSIPQPQPCQSSHNQHVVGRRKSPLQSSLHAFWSLPQARTTSSMVENPFRGPAAGFIRDLDTSRCEDCDAELSHVAGDMEYMEMMDTGASGYNSDDLRCRACGKLVCGTCAVLADVRVCLQCAMSG</sequence>
<feature type="compositionally biased region" description="Low complexity" evidence="1">
    <location>
        <begin position="9"/>
        <end position="22"/>
    </location>
</feature>
<feature type="region of interest" description="Disordered" evidence="1">
    <location>
        <begin position="133"/>
        <end position="176"/>
    </location>
</feature>
<dbReference type="AlphaFoldDB" id="A0A165I0G1"/>
<organism evidence="2 3">
    <name type="scientific">Xylona heveae (strain CBS 132557 / TC161)</name>
    <dbReference type="NCBI Taxonomy" id="1328760"/>
    <lineage>
        <taxon>Eukaryota</taxon>
        <taxon>Fungi</taxon>
        <taxon>Dikarya</taxon>
        <taxon>Ascomycota</taxon>
        <taxon>Pezizomycotina</taxon>
        <taxon>Xylonomycetes</taxon>
        <taxon>Xylonales</taxon>
        <taxon>Xylonaceae</taxon>
        <taxon>Xylona</taxon>
    </lineage>
</organism>
<dbReference type="GeneID" id="28901016"/>
<evidence type="ECO:0000313" key="3">
    <source>
        <dbReference type="Proteomes" id="UP000076632"/>
    </source>
</evidence>
<dbReference type="OrthoDB" id="5336357at2759"/>